<dbReference type="EMBL" id="UESZ01000001">
    <property type="protein sequence ID" value="SSA34314.1"/>
    <property type="molecule type" value="Genomic_DNA"/>
</dbReference>
<dbReference type="PANTHER" id="PTHR30614">
    <property type="entry name" value="MEMBRANE COMPONENT OF AMINO ACID ABC TRANSPORTER"/>
    <property type="match status" value="1"/>
</dbReference>
<sequence>MSEANVLFDAPGPRARARHRILTVIGGVIALAIAVLVIRTLASKGQFEAAKWKPFLTAELWDAYLLPGLFGTLKAAALAIVISCVLGPLLALARMSGMRWLRAIATVWVEIFRAIPVLLMMIFFFGIYAYNGVFTAELNPLAATVTGLVLYNSAVLCEVLRSGVDQLPRGQREAGLSIGLSPGQTLRTILLPQAITAMLPTLVSQLVVILKDTALGYNITYLELLNAGNTAASNYSNLVPMVFVVAVIFILINYSLTKLAEYLERRLKRRGHTAGQPTTQGAAAEPTT</sequence>
<evidence type="ECO:0000259" key="8">
    <source>
        <dbReference type="PROSITE" id="PS50928"/>
    </source>
</evidence>
<feature type="transmembrane region" description="Helical" evidence="7">
    <location>
        <begin position="105"/>
        <end position="129"/>
    </location>
</feature>
<dbReference type="SUPFAM" id="SSF161098">
    <property type="entry name" value="MetI-like"/>
    <property type="match status" value="1"/>
</dbReference>
<reference evidence="10" key="1">
    <citation type="submission" date="2016-10" db="EMBL/GenBank/DDBJ databases">
        <authorList>
            <person name="Varghese N."/>
            <person name="Submissions S."/>
        </authorList>
    </citation>
    <scope>NUCLEOTIDE SEQUENCE [LARGE SCALE GENOMIC DNA]</scope>
    <source>
        <strain evidence="10">DSM 22951</strain>
    </source>
</reference>
<comment type="subcellular location">
    <subcellularLocation>
        <location evidence="1 7">Cell membrane</location>
        <topology evidence="1 7">Multi-pass membrane protein</topology>
    </subcellularLocation>
</comment>
<dbReference type="NCBIfam" id="TIGR01726">
    <property type="entry name" value="HEQRo_perm_3TM"/>
    <property type="match status" value="1"/>
</dbReference>
<gene>
    <name evidence="9" type="ORF">SAMN04489750_1630</name>
</gene>
<evidence type="ECO:0000256" key="4">
    <source>
        <dbReference type="ARBA" id="ARBA00022692"/>
    </source>
</evidence>
<evidence type="ECO:0000256" key="3">
    <source>
        <dbReference type="ARBA" id="ARBA00022475"/>
    </source>
</evidence>
<feature type="transmembrane region" description="Helical" evidence="7">
    <location>
        <begin position="75"/>
        <end position="93"/>
    </location>
</feature>
<dbReference type="GO" id="GO:0043190">
    <property type="term" value="C:ATP-binding cassette (ABC) transporter complex"/>
    <property type="evidence" value="ECO:0007669"/>
    <property type="project" value="InterPro"/>
</dbReference>
<keyword evidence="6 7" id="KW-0472">Membrane</keyword>
<accession>A0A2Y8ZR16</accession>
<dbReference type="Pfam" id="PF00528">
    <property type="entry name" value="BPD_transp_1"/>
    <property type="match status" value="1"/>
</dbReference>
<protein>
    <submittedName>
        <fullName evidence="9">Amino acid ABC transporter membrane protein 2, PAAT family</fullName>
    </submittedName>
</protein>
<dbReference type="InterPro" id="IPR043429">
    <property type="entry name" value="ArtM/GltK/GlnP/TcyL/YhdX-like"/>
</dbReference>
<dbReference type="PANTHER" id="PTHR30614:SF21">
    <property type="entry name" value="AMINO ACID ABC TRANSPORTER PERMEASE"/>
    <property type="match status" value="1"/>
</dbReference>
<dbReference type="InterPro" id="IPR035906">
    <property type="entry name" value="MetI-like_sf"/>
</dbReference>
<evidence type="ECO:0000256" key="2">
    <source>
        <dbReference type="ARBA" id="ARBA00022448"/>
    </source>
</evidence>
<dbReference type="AlphaFoldDB" id="A0A2Y8ZR16"/>
<dbReference type="CDD" id="cd06261">
    <property type="entry name" value="TM_PBP2"/>
    <property type="match status" value="1"/>
</dbReference>
<keyword evidence="4 7" id="KW-0812">Transmembrane</keyword>
<keyword evidence="5 7" id="KW-1133">Transmembrane helix</keyword>
<dbReference type="InterPro" id="IPR000515">
    <property type="entry name" value="MetI-like"/>
</dbReference>
<dbReference type="GO" id="GO:0006865">
    <property type="term" value="P:amino acid transport"/>
    <property type="evidence" value="ECO:0007669"/>
    <property type="project" value="TreeGrafter"/>
</dbReference>
<evidence type="ECO:0000256" key="1">
    <source>
        <dbReference type="ARBA" id="ARBA00004651"/>
    </source>
</evidence>
<dbReference type="RefSeq" id="WP_109688730.1">
    <property type="nucleotide sequence ID" value="NZ_QGDN01000001.1"/>
</dbReference>
<keyword evidence="3" id="KW-1003">Cell membrane</keyword>
<proteinExistence type="inferred from homology"/>
<feature type="transmembrane region" description="Helical" evidence="7">
    <location>
        <begin position="21"/>
        <end position="42"/>
    </location>
</feature>
<dbReference type="Proteomes" id="UP000250028">
    <property type="component" value="Unassembled WGS sequence"/>
</dbReference>
<keyword evidence="10" id="KW-1185">Reference proteome</keyword>
<feature type="transmembrane region" description="Helical" evidence="7">
    <location>
        <begin position="238"/>
        <end position="260"/>
    </location>
</feature>
<comment type="similarity">
    <text evidence="7">Belongs to the binding-protein-dependent transport system permease family.</text>
</comment>
<dbReference type="PROSITE" id="PS50928">
    <property type="entry name" value="ABC_TM1"/>
    <property type="match status" value="1"/>
</dbReference>
<dbReference type="GO" id="GO:0022857">
    <property type="term" value="F:transmembrane transporter activity"/>
    <property type="evidence" value="ECO:0007669"/>
    <property type="project" value="InterPro"/>
</dbReference>
<dbReference type="InterPro" id="IPR010065">
    <property type="entry name" value="AA_ABC_transptr_permease_3TM"/>
</dbReference>
<dbReference type="Gene3D" id="1.10.3720.10">
    <property type="entry name" value="MetI-like"/>
    <property type="match status" value="1"/>
</dbReference>
<evidence type="ECO:0000313" key="10">
    <source>
        <dbReference type="Proteomes" id="UP000250028"/>
    </source>
</evidence>
<name>A0A2Y8ZR16_9MICO</name>
<evidence type="ECO:0000256" key="6">
    <source>
        <dbReference type="ARBA" id="ARBA00023136"/>
    </source>
</evidence>
<evidence type="ECO:0000313" key="9">
    <source>
        <dbReference type="EMBL" id="SSA34314.1"/>
    </source>
</evidence>
<evidence type="ECO:0000256" key="7">
    <source>
        <dbReference type="RuleBase" id="RU363032"/>
    </source>
</evidence>
<organism evidence="9 10">
    <name type="scientific">Branchiibius hedensis</name>
    <dbReference type="NCBI Taxonomy" id="672460"/>
    <lineage>
        <taxon>Bacteria</taxon>
        <taxon>Bacillati</taxon>
        <taxon>Actinomycetota</taxon>
        <taxon>Actinomycetes</taxon>
        <taxon>Micrococcales</taxon>
        <taxon>Dermacoccaceae</taxon>
        <taxon>Branchiibius</taxon>
    </lineage>
</organism>
<evidence type="ECO:0000256" key="5">
    <source>
        <dbReference type="ARBA" id="ARBA00022989"/>
    </source>
</evidence>
<keyword evidence="2 7" id="KW-0813">Transport</keyword>
<feature type="domain" description="ABC transmembrane type-1" evidence="8">
    <location>
        <begin position="69"/>
        <end position="260"/>
    </location>
</feature>
<dbReference type="OrthoDB" id="4543034at2"/>